<proteinExistence type="predicted"/>
<dbReference type="Proteomes" id="UP000481643">
    <property type="component" value="Unassembled WGS sequence"/>
</dbReference>
<accession>A0A6L3YN36</accession>
<sequence length="282" mass="30990">MPAVIDVWNTGTFDSDLKKLLEANGRLIRAYFDTDNAIFLSYDLGRGHPRPTIRPDNQHASGFYSLLEEAGQLMAQRTIRAFHYTRLTDDEVADLSISGVHLSTPETLERRFNALVASSILSDAIADSLYAQSPFHSDQHDARTGKFWMTSHPTNPEDSGVAPLMKHWGGEVAWMWVNDPELLTPLQQIGTPRIIEIAIPLAATLHSYSAAKAVVAAFGRSLGAIPDKGTFDLYANQALPPSAVLAIHADRDPAFAAMGRTYPSGFVDVDLGRWKELTGEED</sequence>
<protein>
    <submittedName>
        <fullName evidence="1">Uncharacterized protein</fullName>
    </submittedName>
</protein>
<gene>
    <name evidence="1" type="ORF">F9L08_13620</name>
</gene>
<comment type="caution">
    <text evidence="1">The sequence shown here is derived from an EMBL/GenBank/DDBJ whole genome shotgun (WGS) entry which is preliminary data.</text>
</comment>
<dbReference type="EMBL" id="WBVX01000013">
    <property type="protein sequence ID" value="KAB2684332.1"/>
    <property type="molecule type" value="Genomic_DNA"/>
</dbReference>
<organism evidence="1 2">
    <name type="scientific">Brucella tritici</name>
    <dbReference type="NCBI Taxonomy" id="94626"/>
    <lineage>
        <taxon>Bacteria</taxon>
        <taxon>Pseudomonadati</taxon>
        <taxon>Pseudomonadota</taxon>
        <taxon>Alphaproteobacteria</taxon>
        <taxon>Hyphomicrobiales</taxon>
        <taxon>Brucellaceae</taxon>
        <taxon>Brucella/Ochrobactrum group</taxon>
        <taxon>Brucella</taxon>
    </lineage>
</organism>
<name>A0A6L3YN36_9HYPH</name>
<evidence type="ECO:0000313" key="2">
    <source>
        <dbReference type="Proteomes" id="UP000481643"/>
    </source>
</evidence>
<reference evidence="1 2" key="1">
    <citation type="submission" date="2019-09" db="EMBL/GenBank/DDBJ databases">
        <title>Taxonomic organization of the family Brucellaceae based on a phylogenomic approach.</title>
        <authorList>
            <person name="Leclercq S."/>
            <person name="Cloeckaert A."/>
            <person name="Zygmunt M.S."/>
        </authorList>
    </citation>
    <scope>NUCLEOTIDE SEQUENCE [LARGE SCALE GENOMIC DNA]</scope>
    <source>
        <strain evidence="1 2">WS1830</strain>
    </source>
</reference>
<dbReference type="RefSeq" id="WP_151651986.1">
    <property type="nucleotide sequence ID" value="NZ_WBVX01000013.1"/>
</dbReference>
<dbReference type="AlphaFoldDB" id="A0A6L3YN36"/>
<evidence type="ECO:0000313" key="1">
    <source>
        <dbReference type="EMBL" id="KAB2684332.1"/>
    </source>
</evidence>